<evidence type="ECO:0000313" key="2">
    <source>
        <dbReference type="EMBL" id="TNN75786.1"/>
    </source>
</evidence>
<gene>
    <name evidence="2" type="ORF">EYF80_013933</name>
</gene>
<comment type="caution">
    <text evidence="2">The sequence shown here is derived from an EMBL/GenBank/DDBJ whole genome shotgun (WGS) entry which is preliminary data.</text>
</comment>
<feature type="compositionally biased region" description="Basic and acidic residues" evidence="1">
    <location>
        <begin position="7"/>
        <end position="18"/>
    </location>
</feature>
<name>A0A4Z2ICW8_9TELE</name>
<proteinExistence type="predicted"/>
<organism evidence="2 3">
    <name type="scientific">Liparis tanakae</name>
    <name type="common">Tanaka's snailfish</name>
    <dbReference type="NCBI Taxonomy" id="230148"/>
    <lineage>
        <taxon>Eukaryota</taxon>
        <taxon>Metazoa</taxon>
        <taxon>Chordata</taxon>
        <taxon>Craniata</taxon>
        <taxon>Vertebrata</taxon>
        <taxon>Euteleostomi</taxon>
        <taxon>Actinopterygii</taxon>
        <taxon>Neopterygii</taxon>
        <taxon>Teleostei</taxon>
        <taxon>Neoteleostei</taxon>
        <taxon>Acanthomorphata</taxon>
        <taxon>Eupercaria</taxon>
        <taxon>Perciformes</taxon>
        <taxon>Cottioidei</taxon>
        <taxon>Cottales</taxon>
        <taxon>Liparidae</taxon>
        <taxon>Liparis</taxon>
    </lineage>
</organism>
<keyword evidence="3" id="KW-1185">Reference proteome</keyword>
<reference evidence="2 3" key="1">
    <citation type="submission" date="2019-03" db="EMBL/GenBank/DDBJ databases">
        <title>First draft genome of Liparis tanakae, snailfish: a comprehensive survey of snailfish specific genes.</title>
        <authorList>
            <person name="Kim W."/>
            <person name="Song I."/>
            <person name="Jeong J.-H."/>
            <person name="Kim D."/>
            <person name="Kim S."/>
            <person name="Ryu S."/>
            <person name="Song J.Y."/>
            <person name="Lee S.K."/>
        </authorList>
    </citation>
    <scope>NUCLEOTIDE SEQUENCE [LARGE SCALE GENOMIC DNA]</scope>
    <source>
        <tissue evidence="2">Muscle</tissue>
    </source>
</reference>
<accession>A0A4Z2ICW8</accession>
<evidence type="ECO:0000256" key="1">
    <source>
        <dbReference type="SAM" id="MobiDB-lite"/>
    </source>
</evidence>
<feature type="region of interest" description="Disordered" evidence="1">
    <location>
        <begin position="1"/>
        <end position="45"/>
    </location>
</feature>
<protein>
    <submittedName>
        <fullName evidence="2">Uncharacterized protein</fullName>
    </submittedName>
</protein>
<dbReference type="EMBL" id="SRLO01000099">
    <property type="protein sequence ID" value="TNN75786.1"/>
    <property type="molecule type" value="Genomic_DNA"/>
</dbReference>
<evidence type="ECO:0000313" key="3">
    <source>
        <dbReference type="Proteomes" id="UP000314294"/>
    </source>
</evidence>
<dbReference type="AlphaFoldDB" id="A0A4Z2ICW8"/>
<dbReference type="Proteomes" id="UP000314294">
    <property type="component" value="Unassembled WGS sequence"/>
</dbReference>
<sequence length="89" mass="9491">MALTCEGNRDDAHKRAESVYDPAGGESAASPETHSRVPERLQSPVAPRCSSLGGCAAGIIHELAQRSAPQDMGGVLHQNQKRLLPYIKV</sequence>